<feature type="transmembrane region" description="Helical" evidence="4">
    <location>
        <begin position="156"/>
        <end position="174"/>
    </location>
</feature>
<reference evidence="7" key="1">
    <citation type="journal article" date="2013" name="PLoS Genet.">
        <title>The genome of Spraguea lophii and the basis of host-microsporidian interactions.</title>
        <authorList>
            <person name="Campbell S.E."/>
            <person name="Williams T.A."/>
            <person name="Yousuf A."/>
            <person name="Soanes D.M."/>
            <person name="Paszkiewicz K.H."/>
            <person name="Williams B.A.P."/>
        </authorList>
    </citation>
    <scope>NUCLEOTIDE SEQUENCE [LARGE SCALE GENOMIC DNA]</scope>
    <source>
        <strain evidence="7">42_110</strain>
    </source>
</reference>
<dbReference type="PANTHER" id="PTHR46347">
    <property type="entry name" value="RING/FYVE/PHD ZINC FINGER SUPERFAMILY PROTEIN"/>
    <property type="match status" value="1"/>
</dbReference>
<dbReference type="InterPro" id="IPR013083">
    <property type="entry name" value="Znf_RING/FYVE/PHD"/>
</dbReference>
<protein>
    <recommendedName>
        <fullName evidence="5">RING-CH-type domain-containing protein</fullName>
    </recommendedName>
</protein>
<dbReference type="EMBL" id="ATCN01000051">
    <property type="protein sequence ID" value="EPR79993.1"/>
    <property type="molecule type" value="Genomic_DNA"/>
</dbReference>
<dbReference type="STRING" id="1358809.S7XVS4"/>
<dbReference type="OMA" id="CEQCFCE"/>
<dbReference type="OrthoDB" id="264354at2759"/>
<organism evidence="6 7">
    <name type="scientific">Spraguea lophii (strain 42_110)</name>
    <name type="common">Microsporidian parasite</name>
    <dbReference type="NCBI Taxonomy" id="1358809"/>
    <lineage>
        <taxon>Eukaryota</taxon>
        <taxon>Fungi</taxon>
        <taxon>Fungi incertae sedis</taxon>
        <taxon>Microsporidia</taxon>
        <taxon>Spragueidae</taxon>
        <taxon>Spraguea</taxon>
    </lineage>
</organism>
<feature type="transmembrane region" description="Helical" evidence="4">
    <location>
        <begin position="181"/>
        <end position="198"/>
    </location>
</feature>
<keyword evidence="4" id="KW-0812">Transmembrane</keyword>
<dbReference type="GO" id="GO:0008270">
    <property type="term" value="F:zinc ion binding"/>
    <property type="evidence" value="ECO:0007669"/>
    <property type="project" value="UniProtKB-KW"/>
</dbReference>
<evidence type="ECO:0000256" key="4">
    <source>
        <dbReference type="SAM" id="Phobius"/>
    </source>
</evidence>
<feature type="transmembrane region" description="Helical" evidence="4">
    <location>
        <begin position="99"/>
        <end position="120"/>
    </location>
</feature>
<dbReference type="CDD" id="cd16495">
    <property type="entry name" value="RING_CH-C4HC3_MARCH"/>
    <property type="match status" value="1"/>
</dbReference>
<dbReference type="SUPFAM" id="SSF57850">
    <property type="entry name" value="RING/U-box"/>
    <property type="match status" value="1"/>
</dbReference>
<name>S7XVS4_SPRLO</name>
<feature type="transmembrane region" description="Helical" evidence="4">
    <location>
        <begin position="218"/>
        <end position="234"/>
    </location>
</feature>
<dbReference type="SMART" id="SM00744">
    <property type="entry name" value="RINGv"/>
    <property type="match status" value="1"/>
</dbReference>
<keyword evidence="4" id="KW-0472">Membrane</keyword>
<feature type="domain" description="RING-CH-type" evidence="5">
    <location>
        <begin position="23"/>
        <end position="91"/>
    </location>
</feature>
<comment type="caution">
    <text evidence="6">The sequence shown here is derived from an EMBL/GenBank/DDBJ whole genome shotgun (WGS) entry which is preliminary data.</text>
</comment>
<accession>S7XVS4</accession>
<dbReference type="Pfam" id="PF12906">
    <property type="entry name" value="RINGv"/>
    <property type="match status" value="1"/>
</dbReference>
<proteinExistence type="predicted"/>
<dbReference type="Proteomes" id="UP000014978">
    <property type="component" value="Unassembled WGS sequence"/>
</dbReference>
<dbReference type="Gene3D" id="3.30.40.10">
    <property type="entry name" value="Zinc/RING finger domain, C3HC4 (zinc finger)"/>
    <property type="match status" value="1"/>
</dbReference>
<evidence type="ECO:0000256" key="3">
    <source>
        <dbReference type="ARBA" id="ARBA00022833"/>
    </source>
</evidence>
<dbReference type="AlphaFoldDB" id="S7XVS4"/>
<keyword evidence="1" id="KW-0479">Metal-binding</keyword>
<evidence type="ECO:0000256" key="1">
    <source>
        <dbReference type="ARBA" id="ARBA00022723"/>
    </source>
</evidence>
<evidence type="ECO:0000256" key="2">
    <source>
        <dbReference type="ARBA" id="ARBA00022771"/>
    </source>
</evidence>
<evidence type="ECO:0000313" key="6">
    <source>
        <dbReference type="EMBL" id="EPR79993.1"/>
    </source>
</evidence>
<gene>
    <name evidence="6" type="ORF">SLOPH_1736</name>
</gene>
<dbReference type="InterPro" id="IPR011016">
    <property type="entry name" value="Znf_RING-CH"/>
</dbReference>
<keyword evidence="3" id="KW-0862">Zinc</keyword>
<keyword evidence="4" id="KW-1133">Transmembrane helix</keyword>
<keyword evidence="2" id="KW-0863">Zinc-finger</keyword>
<evidence type="ECO:0000259" key="5">
    <source>
        <dbReference type="PROSITE" id="PS51292"/>
    </source>
</evidence>
<dbReference type="HOGENOM" id="CLU_096550_0_0_1"/>
<dbReference type="PANTHER" id="PTHR46347:SF1">
    <property type="entry name" value="RING_FYVE_PHD ZINC FINGER SUPERFAMILY PROTEIN"/>
    <property type="match status" value="1"/>
</dbReference>
<dbReference type="VEuPathDB" id="MicrosporidiaDB:SLOPH_1736"/>
<dbReference type="PROSITE" id="PS51292">
    <property type="entry name" value="ZF_RING_CH"/>
    <property type="match status" value="1"/>
</dbReference>
<dbReference type="InParanoid" id="S7XVS4"/>
<sequence length="235" mass="28451">MDMEIKNNVEMEEIILTKEDLIDDELKEAICKICYFDINPIDSSRDLIAPCGCRGSIKYVHKSCLRMWRFKGKNIKEIKTCEQCYCEYNVDEDRLPHFLFIKAVTGFVIFIMVILAHFFINSFIDAISFILEDAHTEIYQIQKNIILQRHIIPESAIGYFYTIAIIVSFYQFFFRFNILYILNYVFTVWRLIQFNYKIDKIYLNLLNLYYGRCMYNDIYVHMEYFFIFLLNYRYN</sequence>
<keyword evidence="7" id="KW-1185">Reference proteome</keyword>
<evidence type="ECO:0000313" key="7">
    <source>
        <dbReference type="Proteomes" id="UP000014978"/>
    </source>
</evidence>